<evidence type="ECO:0000313" key="6">
    <source>
        <dbReference type="EMBL" id="PCG74477.1"/>
    </source>
</evidence>
<feature type="binding site" evidence="2">
    <location>
        <position position="53"/>
    </location>
    <ligand>
        <name>Zn(2+)</name>
        <dbReference type="ChEBI" id="CHEBI:29105"/>
    </ligand>
</feature>
<dbReference type="GO" id="GO:0008270">
    <property type="term" value="F:zinc ion binding"/>
    <property type="evidence" value="ECO:0007669"/>
    <property type="project" value="UniProtKB-UniRule"/>
</dbReference>
<feature type="compositionally biased region" description="Basic residues" evidence="3">
    <location>
        <begin position="134"/>
        <end position="147"/>
    </location>
</feature>
<keyword evidence="2" id="KW-0862">Zinc</keyword>
<evidence type="ECO:0000256" key="2">
    <source>
        <dbReference type="PROSITE-ProRule" id="PRU01263"/>
    </source>
</evidence>
<dbReference type="EMBL" id="NWSH01000740">
    <property type="protein sequence ID" value="PCG74478.1"/>
    <property type="molecule type" value="Genomic_DNA"/>
</dbReference>
<feature type="compositionally biased region" description="Polar residues" evidence="3">
    <location>
        <begin position="89"/>
        <end position="103"/>
    </location>
</feature>
<evidence type="ECO:0000259" key="5">
    <source>
        <dbReference type="PROSITE" id="PS51915"/>
    </source>
</evidence>
<accession>A0A2A4JR19</accession>
<feature type="binding site" evidence="2">
    <location>
        <position position="56"/>
    </location>
    <ligand>
        <name>Zn(2+)</name>
        <dbReference type="ChEBI" id="CHEBI:29105"/>
    </ligand>
</feature>
<evidence type="ECO:0000256" key="3">
    <source>
        <dbReference type="SAM" id="MobiDB-lite"/>
    </source>
</evidence>
<feature type="domain" description="ZAD" evidence="5">
    <location>
        <begin position="12"/>
        <end position="80"/>
    </location>
</feature>
<keyword evidence="2" id="KW-0479">Metal-binding</keyword>
<dbReference type="AlphaFoldDB" id="A0A2A4JR19"/>
<feature type="region of interest" description="Disordered" evidence="3">
    <location>
        <begin position="89"/>
        <end position="147"/>
    </location>
</feature>
<reference evidence="6" key="1">
    <citation type="submission" date="2017-09" db="EMBL/GenBank/DDBJ databases">
        <title>Contemporary evolution of a Lepidopteran species, Heliothis virescens, in response to modern agricultural practices.</title>
        <authorList>
            <person name="Fritz M.L."/>
            <person name="Deyonke A.M."/>
            <person name="Papanicolaou A."/>
            <person name="Micinski S."/>
            <person name="Westbrook J."/>
            <person name="Gould F."/>
        </authorList>
    </citation>
    <scope>NUCLEOTIDE SEQUENCE [LARGE SCALE GENOMIC DNA]</scope>
    <source>
        <strain evidence="6">HvINT-</strain>
        <tissue evidence="6">Whole body</tissue>
    </source>
</reference>
<dbReference type="GO" id="GO:0005634">
    <property type="term" value="C:nucleus"/>
    <property type="evidence" value="ECO:0007669"/>
    <property type="project" value="InterPro"/>
</dbReference>
<feature type="compositionally biased region" description="Basic residues" evidence="3">
    <location>
        <begin position="111"/>
        <end position="120"/>
    </location>
</feature>
<organism evidence="6">
    <name type="scientific">Heliothis virescens</name>
    <name type="common">Tobacco budworm moth</name>
    <dbReference type="NCBI Taxonomy" id="7102"/>
    <lineage>
        <taxon>Eukaryota</taxon>
        <taxon>Metazoa</taxon>
        <taxon>Ecdysozoa</taxon>
        <taxon>Arthropoda</taxon>
        <taxon>Hexapoda</taxon>
        <taxon>Insecta</taxon>
        <taxon>Pterygota</taxon>
        <taxon>Neoptera</taxon>
        <taxon>Endopterygota</taxon>
        <taxon>Lepidoptera</taxon>
        <taxon>Glossata</taxon>
        <taxon>Ditrysia</taxon>
        <taxon>Noctuoidea</taxon>
        <taxon>Noctuidae</taxon>
        <taxon>Heliothinae</taxon>
        <taxon>Heliothis</taxon>
    </lineage>
</organism>
<name>A0A2A4JR19_HELVI</name>
<feature type="region of interest" description="Disordered" evidence="3">
    <location>
        <begin position="303"/>
        <end position="348"/>
    </location>
</feature>
<sequence length="875" mass="98825">MDALEVDPQLFVTCRLCLEDLGQYQIVPSVQQQIKYCFDIEVRLFDGLPQLICTKCKDIIKNFHAIKNLFCEKQANLIKNGLKKEEISTSVQPQQDTVSSSQAPAYANDTKKKKPKRKRTISSSSEVDSEKSSHTTKSKKKKSVVPHKTKIPAPWKVNYKRWLMCKLCNTFWPSSQSIASHIRCHTQLKEKYTFIFNRQCTVKMNKIDSQPNLTGRSNMVVYNSNRIIEPGTPYSYIVYSKGDPDLNNSNSEFESNIKDSLDSKESSDEDDIILNPASRKRRFISRSSSETVVIESNSNKVLSDCEDDSRVSTPNDNEGPSYDDQCISIDDSSDNESESNLDNSKNSKQPIEAKLGDYKVLQGIISMCVNSYHKKSEQAEVDMSYIDGSYYKKNETQTNIESQLKHKVLSIGRKIINKQGFNCTGLLRYMEHKSLEIVWIAKPQSLSSKDTNYIRILTKLREPINKDENAGWTKIVSEPCESVPTNTNIGHTHNKSITSVETNHYPVIDTSTGASSAVDYNNSNLPENDSIQAKFDSIPATLYSNFDSKASSSDLKKLLNANPVENPKQLPKKLGHGNESRSNKTIAQLSSASISIDDDHFCMPIITSTTSLAVVPNKDQEQSGHQPCTDTSAPRIKVKPVSELMSERTLNSLMQEQSPPVTNAMLVSQIENVWPHQPPMNVFVPNMGPPLYVSSPPVPLVQMAPHNTASPSSYQVMPSSTSSNSKAEYVILDSTDLPNTRTDSPFRYFKDLLQMHSMILLDPSEILPKEFICIIKFKVLFKQDQQKEPPVMLCLSFLCHKNSFCLKFKDRNQQNLDMDGISGNWQWELLQIYRGDVSNKVLQNAKKFGQETCEYIKKFFCLLKSIKCHKLNSNN</sequence>
<gene>
    <name evidence="6" type="ORF">B5V51_13227</name>
</gene>
<feature type="region of interest" description="Disordered" evidence="3">
    <location>
        <begin position="561"/>
        <end position="584"/>
    </location>
</feature>
<evidence type="ECO:0000259" key="4">
    <source>
        <dbReference type="PROSITE" id="PS50157"/>
    </source>
</evidence>
<comment type="caution">
    <text evidence="6">The sequence shown here is derived from an EMBL/GenBank/DDBJ whole genome shotgun (WGS) entry which is preliminary data.</text>
</comment>
<dbReference type="Pfam" id="PF07776">
    <property type="entry name" value="zf-AD"/>
    <property type="match status" value="1"/>
</dbReference>
<feature type="domain" description="C2H2-type" evidence="4">
    <location>
        <begin position="163"/>
        <end position="190"/>
    </location>
</feature>
<dbReference type="EMBL" id="NWSH01000740">
    <property type="protein sequence ID" value="PCG74477.1"/>
    <property type="molecule type" value="Genomic_DNA"/>
</dbReference>
<feature type="binding site" evidence="2">
    <location>
        <position position="14"/>
    </location>
    <ligand>
        <name>Zn(2+)</name>
        <dbReference type="ChEBI" id="CHEBI:29105"/>
    </ligand>
</feature>
<dbReference type="PROSITE" id="PS51915">
    <property type="entry name" value="ZAD"/>
    <property type="match status" value="1"/>
</dbReference>
<protein>
    <submittedName>
        <fullName evidence="6">Uncharacterized protein</fullName>
    </submittedName>
</protein>
<dbReference type="InterPro" id="IPR013087">
    <property type="entry name" value="Znf_C2H2_type"/>
</dbReference>
<keyword evidence="1" id="KW-0863">Zinc-finger</keyword>
<dbReference type="PROSITE" id="PS50157">
    <property type="entry name" value="ZINC_FINGER_C2H2_2"/>
    <property type="match status" value="1"/>
</dbReference>
<dbReference type="PROSITE" id="PS00028">
    <property type="entry name" value="ZINC_FINGER_C2H2_1"/>
    <property type="match status" value="1"/>
</dbReference>
<dbReference type="SUPFAM" id="SSF57716">
    <property type="entry name" value="Glucocorticoid receptor-like (DNA-binding domain)"/>
    <property type="match status" value="1"/>
</dbReference>
<dbReference type="InterPro" id="IPR012934">
    <property type="entry name" value="Znf_AD"/>
</dbReference>
<proteinExistence type="predicted"/>
<feature type="binding site" evidence="2">
    <location>
        <position position="17"/>
    </location>
    <ligand>
        <name>Zn(2+)</name>
        <dbReference type="ChEBI" id="CHEBI:29105"/>
    </ligand>
</feature>
<evidence type="ECO:0000256" key="1">
    <source>
        <dbReference type="PROSITE-ProRule" id="PRU00042"/>
    </source>
</evidence>
<dbReference type="EMBL" id="NWSH01000740">
    <property type="protein sequence ID" value="PCG74479.1"/>
    <property type="molecule type" value="Genomic_DNA"/>
</dbReference>